<reference evidence="2 3" key="1">
    <citation type="submission" date="2020-07" db="EMBL/GenBank/DDBJ databases">
        <authorList>
            <person name="Cui H."/>
        </authorList>
    </citation>
    <scope>NUCLEOTIDE SEQUENCE [LARGE SCALE GENOMIC DNA]</scope>
    <source>
        <strain evidence="2 3">YPL8</strain>
    </source>
</reference>
<organism evidence="2 3">
    <name type="scientific">Natrinema halophilum</name>
    <dbReference type="NCBI Taxonomy" id="1699371"/>
    <lineage>
        <taxon>Archaea</taxon>
        <taxon>Methanobacteriati</taxon>
        <taxon>Methanobacteriota</taxon>
        <taxon>Stenosarchaea group</taxon>
        <taxon>Halobacteria</taxon>
        <taxon>Halobacteriales</taxon>
        <taxon>Natrialbaceae</taxon>
        <taxon>Natrinema</taxon>
    </lineage>
</organism>
<keyword evidence="3" id="KW-1185">Reference proteome</keyword>
<evidence type="ECO:0000256" key="1">
    <source>
        <dbReference type="SAM" id="MobiDB-lite"/>
    </source>
</evidence>
<dbReference type="RefSeq" id="WP_179263377.1">
    <property type="nucleotide sequence ID" value="NZ_CP058601.1"/>
</dbReference>
<protein>
    <submittedName>
        <fullName evidence="2">Uncharacterized protein</fullName>
    </submittedName>
</protein>
<evidence type="ECO:0000313" key="3">
    <source>
        <dbReference type="Proteomes" id="UP000509241"/>
    </source>
</evidence>
<dbReference type="AlphaFoldDB" id="A0A7D5KYF3"/>
<dbReference type="Proteomes" id="UP000509241">
    <property type="component" value="Chromosome"/>
</dbReference>
<name>A0A7D5KYF3_9EURY</name>
<evidence type="ECO:0000313" key="2">
    <source>
        <dbReference type="EMBL" id="QLG50662.1"/>
    </source>
</evidence>
<sequence>MTGSDEADDPGDDVDAEEDLDELAPVVSSLRTAQEQDGGADQIVERGDDHAESDRDALDELAPVASGVRTAQSQPDAGAADGSSDDGDEGCGGDD</sequence>
<feature type="region of interest" description="Disordered" evidence="1">
    <location>
        <begin position="1"/>
        <end position="95"/>
    </location>
</feature>
<accession>A0A7D5KYF3</accession>
<dbReference type="KEGG" id="haly:HYG82_18385"/>
<dbReference type="GeneID" id="56035302"/>
<gene>
    <name evidence="2" type="ORF">HYG82_18385</name>
</gene>
<feature type="compositionally biased region" description="Basic and acidic residues" evidence="1">
    <location>
        <begin position="43"/>
        <end position="58"/>
    </location>
</feature>
<feature type="compositionally biased region" description="Acidic residues" evidence="1">
    <location>
        <begin position="83"/>
        <end position="95"/>
    </location>
</feature>
<dbReference type="EMBL" id="CP058601">
    <property type="protein sequence ID" value="QLG50662.1"/>
    <property type="molecule type" value="Genomic_DNA"/>
</dbReference>
<feature type="compositionally biased region" description="Acidic residues" evidence="1">
    <location>
        <begin position="1"/>
        <end position="22"/>
    </location>
</feature>
<proteinExistence type="predicted"/>